<dbReference type="OrthoDB" id="9804590at2"/>
<dbReference type="PROSITE" id="PS50926">
    <property type="entry name" value="TRAM"/>
    <property type="match status" value="1"/>
</dbReference>
<dbReference type="FunFam" id="2.40.50.1070:FF:000003">
    <property type="entry name" value="23S rRNA (Uracil-5-)-methyltransferase RumA"/>
    <property type="match status" value="1"/>
</dbReference>
<dbReference type="Pfam" id="PF01938">
    <property type="entry name" value="TRAM"/>
    <property type="match status" value="1"/>
</dbReference>
<feature type="domain" description="TRAM" evidence="5">
    <location>
        <begin position="3"/>
        <end position="61"/>
    </location>
</feature>
<dbReference type="GO" id="GO:0070475">
    <property type="term" value="P:rRNA base methylation"/>
    <property type="evidence" value="ECO:0007669"/>
    <property type="project" value="TreeGrafter"/>
</dbReference>
<name>A0A1H7MJZ3_RUMAL</name>
<dbReference type="InterPro" id="IPR002792">
    <property type="entry name" value="TRAM_dom"/>
</dbReference>
<dbReference type="Pfam" id="PF05958">
    <property type="entry name" value="tRNA_U5-meth_tr"/>
    <property type="match status" value="1"/>
</dbReference>
<evidence type="ECO:0000256" key="1">
    <source>
        <dbReference type="ARBA" id="ARBA00022603"/>
    </source>
</evidence>
<proteinExistence type="inferred from homology"/>
<evidence type="ECO:0000313" key="7">
    <source>
        <dbReference type="Proteomes" id="UP000186015"/>
    </source>
</evidence>
<dbReference type="PROSITE" id="PS51687">
    <property type="entry name" value="SAM_MT_RNA_M5U"/>
    <property type="match status" value="1"/>
</dbReference>
<dbReference type="EMBL" id="FOAT01000012">
    <property type="protein sequence ID" value="SEL11389.1"/>
    <property type="molecule type" value="Genomic_DNA"/>
</dbReference>
<dbReference type="InterPro" id="IPR010280">
    <property type="entry name" value="U5_MeTrfase_fam"/>
</dbReference>
<dbReference type="Proteomes" id="UP000186015">
    <property type="component" value="Unassembled WGS sequence"/>
</dbReference>
<sequence>MEILRKNDLLELEITDISNDGNGVGHYNGITIFVPAVAVGDVISCRIVKVKSSFCYGRVESLIQTSDDRIESDCPVSKFCGGCSFRHINYEAECLAKDKFIRDSFERIGKLSPEYLPFCGCNDIDLYRNKAQYPVADDNGKAICGFYARRSHRVVEYTRCRLQPEIFSEIVEFIIAFVNEHHIPAYNEVALKGLLRHIYLRRGAYSGQIMVCLVVTDFKKSAVFGKLASLLTEKFSDIRTVVLNENPKNTNVILGNKMKALVGDGTITDTMCGNNIYISPLSFYQVNTRQAELLYYKAAEFSRLSENSTLLDLYCGTGTIGLSMARQVKKLVGVEVIQAAIDNANVNAKANGITNAEFICGDAGTVAKVLYERGERPDVIIADPARKGCDRASLEYMAKMSPDRIVMISCNHTTAARDCAILGELGYSCDKVMGFDLFPRTTSVETLILLTRKKDV</sequence>
<evidence type="ECO:0000256" key="3">
    <source>
        <dbReference type="ARBA" id="ARBA00022691"/>
    </source>
</evidence>
<dbReference type="Gene3D" id="3.40.50.150">
    <property type="entry name" value="Vaccinia Virus protein VP39"/>
    <property type="match status" value="1"/>
</dbReference>
<feature type="binding site" evidence="4">
    <location>
        <position position="383"/>
    </location>
    <ligand>
        <name>S-adenosyl-L-methionine</name>
        <dbReference type="ChEBI" id="CHEBI:59789"/>
    </ligand>
</feature>
<dbReference type="PANTHER" id="PTHR11061">
    <property type="entry name" value="RNA M5U METHYLTRANSFERASE"/>
    <property type="match status" value="1"/>
</dbReference>
<accession>A0A1H7MJZ3</accession>
<dbReference type="PANTHER" id="PTHR11061:SF30">
    <property type="entry name" value="TRNA (URACIL(54)-C(5))-METHYLTRANSFERASE"/>
    <property type="match status" value="1"/>
</dbReference>
<evidence type="ECO:0000259" key="5">
    <source>
        <dbReference type="PROSITE" id="PS50926"/>
    </source>
</evidence>
<organism evidence="6 7">
    <name type="scientific">Ruminococcus albus</name>
    <dbReference type="NCBI Taxonomy" id="1264"/>
    <lineage>
        <taxon>Bacteria</taxon>
        <taxon>Bacillati</taxon>
        <taxon>Bacillota</taxon>
        <taxon>Clostridia</taxon>
        <taxon>Eubacteriales</taxon>
        <taxon>Oscillospiraceae</taxon>
        <taxon>Ruminococcus</taxon>
    </lineage>
</organism>
<dbReference type="InterPro" id="IPR029063">
    <property type="entry name" value="SAM-dependent_MTases_sf"/>
</dbReference>
<feature type="binding site" evidence="4">
    <location>
        <position position="285"/>
    </location>
    <ligand>
        <name>S-adenosyl-L-methionine</name>
        <dbReference type="ChEBI" id="CHEBI:59789"/>
    </ligand>
</feature>
<dbReference type="SUPFAM" id="SSF50249">
    <property type="entry name" value="Nucleic acid-binding proteins"/>
    <property type="match status" value="1"/>
</dbReference>
<dbReference type="InterPro" id="IPR012340">
    <property type="entry name" value="NA-bd_OB-fold"/>
</dbReference>
<feature type="binding site" evidence="4">
    <location>
        <position position="314"/>
    </location>
    <ligand>
        <name>S-adenosyl-L-methionine</name>
        <dbReference type="ChEBI" id="CHEBI:59789"/>
    </ligand>
</feature>
<feature type="binding site" evidence="4">
    <location>
        <position position="335"/>
    </location>
    <ligand>
        <name>S-adenosyl-L-methionine</name>
        <dbReference type="ChEBI" id="CHEBI:59789"/>
    </ligand>
</feature>
<keyword evidence="1 4" id="KW-0489">Methyltransferase</keyword>
<evidence type="ECO:0000313" key="6">
    <source>
        <dbReference type="EMBL" id="SEL11389.1"/>
    </source>
</evidence>
<keyword evidence="2 4" id="KW-0808">Transferase</keyword>
<keyword evidence="3 4" id="KW-0949">S-adenosyl-L-methionine</keyword>
<dbReference type="Gene3D" id="2.40.50.1070">
    <property type="match status" value="1"/>
</dbReference>
<comment type="similarity">
    <text evidence="4">Belongs to the class I-like SAM-binding methyltransferase superfamily. RNA M5U methyltransferase family.</text>
</comment>
<dbReference type="RefSeq" id="WP_074834184.1">
    <property type="nucleotide sequence ID" value="NZ_FOAT01000012.1"/>
</dbReference>
<dbReference type="AlphaFoldDB" id="A0A1H7MJZ3"/>
<dbReference type="Gene3D" id="2.40.50.140">
    <property type="entry name" value="Nucleic acid-binding proteins"/>
    <property type="match status" value="1"/>
</dbReference>
<dbReference type="NCBIfam" id="TIGR00479">
    <property type="entry name" value="rumA"/>
    <property type="match status" value="1"/>
</dbReference>
<dbReference type="GO" id="GO:0070041">
    <property type="term" value="F:rRNA (uridine-C5-)-methyltransferase activity"/>
    <property type="evidence" value="ECO:0007669"/>
    <property type="project" value="TreeGrafter"/>
</dbReference>
<protein>
    <submittedName>
        <fullName evidence="6">23S rRNA (Uracil1939-C5)-methyltransferase</fullName>
    </submittedName>
</protein>
<reference evidence="6 7" key="1">
    <citation type="submission" date="2016-10" db="EMBL/GenBank/DDBJ databases">
        <authorList>
            <person name="de Groot N.N."/>
        </authorList>
    </citation>
    <scope>NUCLEOTIDE SEQUENCE [LARGE SCALE GENOMIC DNA]</scope>
    <source>
        <strain evidence="6 7">KH2T6</strain>
    </source>
</reference>
<feature type="active site" description="Nucleophile" evidence="4">
    <location>
        <position position="410"/>
    </location>
</feature>
<dbReference type="SUPFAM" id="SSF53335">
    <property type="entry name" value="S-adenosyl-L-methionine-dependent methyltransferases"/>
    <property type="match status" value="1"/>
</dbReference>
<evidence type="ECO:0000256" key="2">
    <source>
        <dbReference type="ARBA" id="ARBA00022679"/>
    </source>
</evidence>
<evidence type="ECO:0000256" key="4">
    <source>
        <dbReference type="PROSITE-ProRule" id="PRU01024"/>
    </source>
</evidence>
<dbReference type="CDD" id="cd02440">
    <property type="entry name" value="AdoMet_MTases"/>
    <property type="match status" value="1"/>
</dbReference>
<dbReference type="FunFam" id="3.40.50.150:FF:000009">
    <property type="entry name" value="23S rRNA (Uracil(1939)-C(5))-methyltransferase RlmD"/>
    <property type="match status" value="1"/>
</dbReference>
<gene>
    <name evidence="6" type="ORF">SAMN05216469_11213</name>
</gene>